<sequence length="81" mass="8787">MALAAWRSKNSTAEAAVQSRYFVLAGAVDGGRTPKGEPCMEGLLEMAAQQFGYGQQGVLRIPCDARQFHQMMVTVHGKSRS</sequence>
<protein>
    <submittedName>
        <fullName evidence="2">Uncharacterized protein</fullName>
    </submittedName>
</protein>
<evidence type="ECO:0000313" key="3">
    <source>
        <dbReference type="Proteomes" id="UP001231189"/>
    </source>
</evidence>
<comment type="similarity">
    <text evidence="1">Belongs to the ARG7 family.</text>
</comment>
<dbReference type="GO" id="GO:0009733">
    <property type="term" value="P:response to auxin"/>
    <property type="evidence" value="ECO:0007669"/>
    <property type="project" value="InterPro"/>
</dbReference>
<dbReference type="AlphaFoldDB" id="A0AAD8TNA7"/>
<gene>
    <name evidence="2" type="ORF">QYE76_046399</name>
</gene>
<organism evidence="2 3">
    <name type="scientific">Lolium multiflorum</name>
    <name type="common">Italian ryegrass</name>
    <name type="synonym">Lolium perenne subsp. multiflorum</name>
    <dbReference type="NCBI Taxonomy" id="4521"/>
    <lineage>
        <taxon>Eukaryota</taxon>
        <taxon>Viridiplantae</taxon>
        <taxon>Streptophyta</taxon>
        <taxon>Embryophyta</taxon>
        <taxon>Tracheophyta</taxon>
        <taxon>Spermatophyta</taxon>
        <taxon>Magnoliopsida</taxon>
        <taxon>Liliopsida</taxon>
        <taxon>Poales</taxon>
        <taxon>Poaceae</taxon>
        <taxon>BOP clade</taxon>
        <taxon>Pooideae</taxon>
        <taxon>Poodae</taxon>
        <taxon>Poeae</taxon>
        <taxon>Poeae Chloroplast Group 2 (Poeae type)</taxon>
        <taxon>Loliodinae</taxon>
        <taxon>Loliinae</taxon>
        <taxon>Lolium</taxon>
    </lineage>
</organism>
<reference evidence="2" key="1">
    <citation type="submission" date="2023-07" db="EMBL/GenBank/DDBJ databases">
        <title>A chromosome-level genome assembly of Lolium multiflorum.</title>
        <authorList>
            <person name="Chen Y."/>
            <person name="Copetti D."/>
            <person name="Kolliker R."/>
            <person name="Studer B."/>
        </authorList>
    </citation>
    <scope>NUCLEOTIDE SEQUENCE</scope>
    <source>
        <strain evidence="2">02402/16</strain>
        <tissue evidence="2">Leaf</tissue>
    </source>
</reference>
<dbReference type="Pfam" id="PF02519">
    <property type="entry name" value="Auxin_inducible"/>
    <property type="match status" value="1"/>
</dbReference>
<comment type="caution">
    <text evidence="2">The sequence shown here is derived from an EMBL/GenBank/DDBJ whole genome shotgun (WGS) entry which is preliminary data.</text>
</comment>
<keyword evidence="3" id="KW-1185">Reference proteome</keyword>
<name>A0AAD8TNA7_LOLMU</name>
<dbReference type="Proteomes" id="UP001231189">
    <property type="component" value="Unassembled WGS sequence"/>
</dbReference>
<evidence type="ECO:0000256" key="1">
    <source>
        <dbReference type="ARBA" id="ARBA00006974"/>
    </source>
</evidence>
<dbReference type="InterPro" id="IPR003676">
    <property type="entry name" value="SAUR_fam"/>
</dbReference>
<evidence type="ECO:0000313" key="2">
    <source>
        <dbReference type="EMBL" id="KAK1685551.1"/>
    </source>
</evidence>
<accession>A0AAD8TNA7</accession>
<proteinExistence type="inferred from homology"/>
<dbReference type="EMBL" id="JAUUTY010000002">
    <property type="protein sequence ID" value="KAK1685551.1"/>
    <property type="molecule type" value="Genomic_DNA"/>
</dbReference>